<reference evidence="2 3" key="1">
    <citation type="submission" date="2020-08" db="EMBL/GenBank/DDBJ databases">
        <title>Cohnella phylogeny.</title>
        <authorList>
            <person name="Dunlap C."/>
        </authorList>
    </citation>
    <scope>NUCLEOTIDE SEQUENCE [LARGE SCALE GENOMIC DNA]</scope>
    <source>
        <strain evidence="2 3">DSM 28246</strain>
    </source>
</reference>
<dbReference type="Gene3D" id="3.30.1330.230">
    <property type="match status" value="1"/>
</dbReference>
<dbReference type="Gene3D" id="3.30.40.250">
    <property type="match status" value="1"/>
</dbReference>
<dbReference type="NCBIfam" id="TIGR03604">
    <property type="entry name" value="TOMM_cyclo_SagD"/>
    <property type="match status" value="1"/>
</dbReference>
<feature type="domain" description="YcaO" evidence="1">
    <location>
        <begin position="264"/>
        <end position="647"/>
    </location>
</feature>
<name>A0A7X0RW20_9BACL</name>
<dbReference type="Pfam" id="PF02624">
    <property type="entry name" value="YcaO"/>
    <property type="match status" value="1"/>
</dbReference>
<dbReference type="Proteomes" id="UP000547209">
    <property type="component" value="Unassembled WGS sequence"/>
</dbReference>
<dbReference type="AlphaFoldDB" id="A0A7X0RW20"/>
<gene>
    <name evidence="2" type="ORF">H7C19_28660</name>
</gene>
<dbReference type="GO" id="GO:0008641">
    <property type="term" value="F:ubiquitin-like modifier activating enzyme activity"/>
    <property type="evidence" value="ECO:0007669"/>
    <property type="project" value="InterPro"/>
</dbReference>
<dbReference type="Gene3D" id="3.30.160.660">
    <property type="match status" value="1"/>
</dbReference>
<dbReference type="PROSITE" id="PS51664">
    <property type="entry name" value="YCAO"/>
    <property type="match status" value="1"/>
</dbReference>
<dbReference type="SUPFAM" id="SSF69572">
    <property type="entry name" value="Activating enzymes of the ubiquitin-like proteins"/>
    <property type="match status" value="1"/>
</dbReference>
<dbReference type="EMBL" id="JACJVP010000051">
    <property type="protein sequence ID" value="MBB6674661.1"/>
    <property type="molecule type" value="Genomic_DNA"/>
</dbReference>
<dbReference type="PANTHER" id="PTHR37809">
    <property type="entry name" value="RIBOSOMAL PROTEIN S12 METHYLTHIOTRANSFERASE ACCESSORY FACTOR YCAO"/>
    <property type="match status" value="1"/>
</dbReference>
<dbReference type="InterPro" id="IPR022291">
    <property type="entry name" value="Bacteriocin_synth_cyclodeHase"/>
</dbReference>
<dbReference type="Gene3D" id="3.40.50.720">
    <property type="entry name" value="NAD(P)-binding Rossmann-like Domain"/>
    <property type="match status" value="1"/>
</dbReference>
<protein>
    <submittedName>
        <fullName evidence="2">TOMM leader peptide-binding protein</fullName>
    </submittedName>
</protein>
<dbReference type="InterPro" id="IPR035985">
    <property type="entry name" value="Ubiquitin-activating_enz"/>
</dbReference>
<organism evidence="2 3">
    <name type="scientific">Cohnella nanjingensis</name>
    <dbReference type="NCBI Taxonomy" id="1387779"/>
    <lineage>
        <taxon>Bacteria</taxon>
        <taxon>Bacillati</taxon>
        <taxon>Bacillota</taxon>
        <taxon>Bacilli</taxon>
        <taxon>Bacillales</taxon>
        <taxon>Paenibacillaceae</taxon>
        <taxon>Cohnella</taxon>
    </lineage>
</organism>
<dbReference type="InterPro" id="IPR027624">
    <property type="entry name" value="TOMM_cyclo_SagD"/>
</dbReference>
<evidence type="ECO:0000313" key="3">
    <source>
        <dbReference type="Proteomes" id="UP000547209"/>
    </source>
</evidence>
<dbReference type="RefSeq" id="WP_185672524.1">
    <property type="nucleotide sequence ID" value="NZ_JACJVP010000051.1"/>
</dbReference>
<evidence type="ECO:0000259" key="1">
    <source>
        <dbReference type="PROSITE" id="PS51664"/>
    </source>
</evidence>
<dbReference type="PANTHER" id="PTHR37809:SF1">
    <property type="entry name" value="RIBOSOMAL PROTEIN S12 METHYLTHIOTRANSFERASE ACCESSORY FACTOR YCAO"/>
    <property type="match status" value="1"/>
</dbReference>
<dbReference type="InterPro" id="IPR003776">
    <property type="entry name" value="YcaO-like_dom"/>
</dbReference>
<dbReference type="NCBIfam" id="TIGR03882">
    <property type="entry name" value="cyclo_dehyd_2"/>
    <property type="match status" value="1"/>
</dbReference>
<accession>A0A7X0RW20</accession>
<comment type="caution">
    <text evidence="2">The sequence shown here is derived from an EMBL/GenBank/DDBJ whole genome shotgun (WGS) entry which is preliminary data.</text>
</comment>
<proteinExistence type="predicted"/>
<sequence length="647" mass="71451">MNASIVIVGEGRLASLVHQAVSGSYRVIRRKTVPDRFPRTAKLCVVLNEDYRPAVQSAVEEALHSAGIPWLGATVVREEGIVGPLVRSDKPGCARCAFARLETAGRDRDVSAELQMELFLHDVVLPGPSVSRWSLGYMSGLIAAEAKRAMRGDPCLTEGCVYLADLKTLSNSLHAYLPDPQCPLCGEMPDDREEDARIALQPSPKANAASYRTRAVAEMAEAIHRDYRDERTGLMNAMSLQPGTPFCDALARLPTSYGNEITAGRAHAYPDSALTALFEGLERYCGAIPRRRKTRVRDAYRNLADRALDPRAVGLYSPEQYASPDFPYEPFDPDAPIPWVWGYSLIQERPLLIPEQLVYYSSGFGGGFVAEGSNGSAIGGSLAEAILYGLFEAVERDAFLLAWYARLSVPRLDPYASGDDELTLMLHRLEAVAGYEVQLFNTTLDTGIPSIWALGKNRKPGGANLICAAGAHLDPVRAAKSAIMELAGHAGYLDGMSEDNRREYVEMLRDPDRVSEMPDHALLYTVPEAESRLDFLLRPNRPAIPFWEAFEPPARRSDLTEELKALLRRFRDLRLDVIVVNQTADEIRRNGLHCVKVIVPGLLPMTFGHHLRRLTGLERLFAVPAALGYAESRLTPTDLNPHPHPFL</sequence>
<evidence type="ECO:0000313" key="2">
    <source>
        <dbReference type="EMBL" id="MBB6674661.1"/>
    </source>
</evidence>
<keyword evidence="3" id="KW-1185">Reference proteome</keyword>